<dbReference type="GO" id="GO:0009279">
    <property type="term" value="C:cell outer membrane"/>
    <property type="evidence" value="ECO:0007669"/>
    <property type="project" value="UniProtKB-SubCell"/>
</dbReference>
<dbReference type="Proteomes" id="UP000438476">
    <property type="component" value="Unassembled WGS sequence"/>
</dbReference>
<feature type="region of interest" description="Disordered" evidence="4">
    <location>
        <begin position="41"/>
        <end position="64"/>
    </location>
</feature>
<dbReference type="AlphaFoldDB" id="A0A6I4T4V9"/>
<proteinExistence type="predicted"/>
<name>A0A6I4T4V9_9SPHN</name>
<evidence type="ECO:0008006" key="7">
    <source>
        <dbReference type="Google" id="ProtNLM"/>
    </source>
</evidence>
<reference evidence="5 6" key="1">
    <citation type="submission" date="2019-12" db="EMBL/GenBank/DDBJ databases">
        <title>Genomic-based taxomic classification of the family Erythrobacteraceae.</title>
        <authorList>
            <person name="Xu L."/>
        </authorList>
    </citation>
    <scope>NUCLEOTIDE SEQUENCE [LARGE SCALE GENOMIC DNA]</scope>
    <source>
        <strain evidence="5 6">LMG 29518</strain>
    </source>
</reference>
<evidence type="ECO:0000313" key="5">
    <source>
        <dbReference type="EMBL" id="MXO64715.1"/>
    </source>
</evidence>
<evidence type="ECO:0000313" key="6">
    <source>
        <dbReference type="Proteomes" id="UP000438476"/>
    </source>
</evidence>
<evidence type="ECO:0000256" key="3">
    <source>
        <dbReference type="ARBA" id="ARBA00023237"/>
    </source>
</evidence>
<organism evidence="5 6">
    <name type="scientific">Altericroceibacterium endophyticum</name>
    <dbReference type="NCBI Taxonomy" id="1808508"/>
    <lineage>
        <taxon>Bacteria</taxon>
        <taxon>Pseudomonadati</taxon>
        <taxon>Pseudomonadota</taxon>
        <taxon>Alphaproteobacteria</taxon>
        <taxon>Sphingomonadales</taxon>
        <taxon>Erythrobacteraceae</taxon>
        <taxon>Altericroceibacterium</taxon>
    </lineage>
</organism>
<dbReference type="OrthoDB" id="7427117at2"/>
<evidence type="ECO:0000256" key="2">
    <source>
        <dbReference type="ARBA" id="ARBA00023136"/>
    </source>
</evidence>
<keyword evidence="6" id="KW-1185">Reference proteome</keyword>
<gene>
    <name evidence="5" type="ORF">GRI91_02990</name>
</gene>
<comment type="subcellular location">
    <subcellularLocation>
        <location evidence="1">Cell outer membrane</location>
    </subcellularLocation>
</comment>
<keyword evidence="3" id="KW-0998">Cell outer membrane</keyword>
<sequence>MDANVAKEDGDWGGEFGANYAIYQSGGFSLTPGAGLFVHDDDDPRYFEDNDGGSSGCRDGRTGNFVDDDNCDSTSVSAFGRVEASYSIPMSLTLGLGARIDDDVRPYATVSYPLLPVMNLKGNIGDGYIAAGLQAKF</sequence>
<dbReference type="EMBL" id="WTYT01000001">
    <property type="protein sequence ID" value="MXO64715.1"/>
    <property type="molecule type" value="Genomic_DNA"/>
</dbReference>
<evidence type="ECO:0000256" key="1">
    <source>
        <dbReference type="ARBA" id="ARBA00004442"/>
    </source>
</evidence>
<comment type="caution">
    <text evidence="5">The sequence shown here is derived from an EMBL/GenBank/DDBJ whole genome shotgun (WGS) entry which is preliminary data.</text>
</comment>
<dbReference type="Gene3D" id="2.40.170.20">
    <property type="entry name" value="TonB-dependent receptor, beta-barrel domain"/>
    <property type="match status" value="1"/>
</dbReference>
<protein>
    <recommendedName>
        <fullName evidence="7">Porin</fullName>
    </recommendedName>
</protein>
<dbReference type="SUPFAM" id="SSF56935">
    <property type="entry name" value="Porins"/>
    <property type="match status" value="1"/>
</dbReference>
<dbReference type="InterPro" id="IPR036942">
    <property type="entry name" value="Beta-barrel_TonB_sf"/>
</dbReference>
<accession>A0A6I4T4V9</accession>
<keyword evidence="2" id="KW-0472">Membrane</keyword>
<evidence type="ECO:0000256" key="4">
    <source>
        <dbReference type="SAM" id="MobiDB-lite"/>
    </source>
</evidence>